<dbReference type="PROSITE" id="PS50287">
    <property type="entry name" value="SRCR_2"/>
    <property type="match status" value="2"/>
</dbReference>
<feature type="domain" description="SRCR" evidence="6">
    <location>
        <begin position="150"/>
        <end position="250"/>
    </location>
</feature>
<evidence type="ECO:0000256" key="3">
    <source>
        <dbReference type="SAM" id="MobiDB-lite"/>
    </source>
</evidence>
<reference evidence="7" key="1">
    <citation type="submission" date="2022-11" db="UniProtKB">
        <authorList>
            <consortium name="EnsemblMetazoa"/>
        </authorList>
    </citation>
    <scope>IDENTIFICATION</scope>
</reference>
<evidence type="ECO:0000313" key="8">
    <source>
        <dbReference type="Proteomes" id="UP000887568"/>
    </source>
</evidence>
<feature type="transmembrane region" description="Helical" evidence="4">
    <location>
        <begin position="270"/>
        <end position="295"/>
    </location>
</feature>
<dbReference type="Gene3D" id="3.10.250.10">
    <property type="entry name" value="SRCR-like domain"/>
    <property type="match status" value="2"/>
</dbReference>
<evidence type="ECO:0000259" key="6">
    <source>
        <dbReference type="PROSITE" id="PS50287"/>
    </source>
</evidence>
<feature type="compositionally biased region" description="Acidic residues" evidence="3">
    <location>
        <begin position="403"/>
        <end position="415"/>
    </location>
</feature>
<feature type="signal peptide" evidence="5">
    <location>
        <begin position="1"/>
        <end position="25"/>
    </location>
</feature>
<dbReference type="GO" id="GO:0016020">
    <property type="term" value="C:membrane"/>
    <property type="evidence" value="ECO:0007669"/>
    <property type="project" value="InterPro"/>
</dbReference>
<dbReference type="AlphaFoldDB" id="A0A914B5D3"/>
<dbReference type="EnsemblMetazoa" id="XM_038215365.1">
    <property type="protein sequence ID" value="XP_038071293.1"/>
    <property type="gene ID" value="LOC119740155"/>
</dbReference>
<dbReference type="OrthoDB" id="536948at2759"/>
<evidence type="ECO:0000256" key="2">
    <source>
        <dbReference type="PROSITE-ProRule" id="PRU00196"/>
    </source>
</evidence>
<dbReference type="PANTHER" id="PTHR48071:SF18">
    <property type="entry name" value="DELETED IN MALIGNANT BRAIN TUMORS 1 PROTEIN-RELATED"/>
    <property type="match status" value="1"/>
</dbReference>
<organism evidence="7 8">
    <name type="scientific">Patiria miniata</name>
    <name type="common">Bat star</name>
    <name type="synonym">Asterina miniata</name>
    <dbReference type="NCBI Taxonomy" id="46514"/>
    <lineage>
        <taxon>Eukaryota</taxon>
        <taxon>Metazoa</taxon>
        <taxon>Echinodermata</taxon>
        <taxon>Eleutherozoa</taxon>
        <taxon>Asterozoa</taxon>
        <taxon>Asteroidea</taxon>
        <taxon>Valvatacea</taxon>
        <taxon>Valvatida</taxon>
        <taxon>Asterinidae</taxon>
        <taxon>Patiria</taxon>
    </lineage>
</organism>
<dbReference type="InterPro" id="IPR036772">
    <property type="entry name" value="SRCR-like_dom_sf"/>
</dbReference>
<sequence length="485" mass="52273">MVLVLRADGLLKFLLMATSVGLARCVSFGTSASNLVGYLGGGAARNEGWLQLYVDNQWVTVCNRNWTYDSADYTCRRLGFDGVRPDGWGVHLGEGTGPSWCLDGGDQGDWELVPCPVDGDDVCTHSDDVGLSCVWDPEPDDFLNRLGYMFRLTGPAVGQGEGRVEVFYGSEWGTVCSRGWTQYFADAVCKHLGYREGVQDDGWMLPAQEQGSGPVVCAEIFSLGLCPAAGGVEAAGEACTHSHDVGVRCRQEGDEEDGINSGRDMELVRLGIVAASSVLVAGGLFLPLLACYLMVKSPARRLSEDLENLIQAKEEETPPEGDGLEEVGVATEGEVNEGYTEEDERAGDGSLREEVKGQASDADKHEEEINSTTGEAEEASGDPGFDESTSGCKETSAAVTVNDVDDIETIGDNDTMEPHESAEMTQNAVNQQDKEGISQAEESPTLPAEERPQDSHDYEVLNEASTPENYEFSMHGEHALDSVYF</sequence>
<feature type="region of interest" description="Disordered" evidence="3">
    <location>
        <begin position="331"/>
        <end position="485"/>
    </location>
</feature>
<dbReference type="Pfam" id="PF00530">
    <property type="entry name" value="SRCR"/>
    <property type="match status" value="2"/>
</dbReference>
<dbReference type="PANTHER" id="PTHR48071">
    <property type="entry name" value="SRCR DOMAIN-CONTAINING PROTEIN"/>
    <property type="match status" value="1"/>
</dbReference>
<dbReference type="SMART" id="SM00202">
    <property type="entry name" value="SR"/>
    <property type="match status" value="2"/>
</dbReference>
<feature type="chain" id="PRO_5037770790" description="SRCR domain-containing protein" evidence="5">
    <location>
        <begin position="26"/>
        <end position="485"/>
    </location>
</feature>
<keyword evidence="4" id="KW-0472">Membrane</keyword>
<feature type="compositionally biased region" description="Basic and acidic residues" evidence="3">
    <location>
        <begin position="474"/>
        <end position="485"/>
    </location>
</feature>
<keyword evidence="8" id="KW-1185">Reference proteome</keyword>
<dbReference type="SUPFAM" id="SSF56487">
    <property type="entry name" value="SRCR-like"/>
    <property type="match status" value="2"/>
</dbReference>
<dbReference type="Proteomes" id="UP000887568">
    <property type="component" value="Unplaced"/>
</dbReference>
<feature type="compositionally biased region" description="Basic and acidic residues" evidence="3">
    <location>
        <begin position="346"/>
        <end position="368"/>
    </location>
</feature>
<dbReference type="RefSeq" id="XP_038071293.1">
    <property type="nucleotide sequence ID" value="XM_038215365.1"/>
</dbReference>
<dbReference type="GeneID" id="119740155"/>
<keyword evidence="4" id="KW-1133">Transmembrane helix</keyword>
<name>A0A914B5D3_PATMI</name>
<feature type="domain" description="SRCR" evidence="6">
    <location>
        <begin position="36"/>
        <end position="134"/>
    </location>
</feature>
<evidence type="ECO:0000256" key="4">
    <source>
        <dbReference type="SAM" id="Phobius"/>
    </source>
</evidence>
<feature type="compositionally biased region" description="Polar residues" evidence="3">
    <location>
        <begin position="387"/>
        <end position="399"/>
    </location>
</feature>
<comment type="caution">
    <text evidence="2">Lacks conserved residue(s) required for the propagation of feature annotation.</text>
</comment>
<keyword evidence="4" id="KW-0812">Transmembrane</keyword>
<keyword evidence="5" id="KW-0732">Signal</keyword>
<dbReference type="InterPro" id="IPR001190">
    <property type="entry name" value="SRCR"/>
</dbReference>
<dbReference type="OMA" id="CNRNWTY"/>
<protein>
    <recommendedName>
        <fullName evidence="6">SRCR domain-containing protein</fullName>
    </recommendedName>
</protein>
<evidence type="ECO:0000256" key="1">
    <source>
        <dbReference type="ARBA" id="ARBA00023157"/>
    </source>
</evidence>
<proteinExistence type="predicted"/>
<dbReference type="PRINTS" id="PR00258">
    <property type="entry name" value="SPERACTRCPTR"/>
</dbReference>
<evidence type="ECO:0000256" key="5">
    <source>
        <dbReference type="SAM" id="SignalP"/>
    </source>
</evidence>
<feature type="compositionally biased region" description="Basic and acidic residues" evidence="3">
    <location>
        <begin position="448"/>
        <end position="459"/>
    </location>
</feature>
<accession>A0A914B5D3</accession>
<keyword evidence="1" id="KW-1015">Disulfide bond</keyword>
<evidence type="ECO:0000313" key="7">
    <source>
        <dbReference type="EnsemblMetazoa" id="XP_038071293.1"/>
    </source>
</evidence>